<proteinExistence type="predicted"/>
<reference evidence="2" key="1">
    <citation type="submission" date="2021-04" db="EMBL/GenBank/DDBJ databases">
        <title>Dactylosporangium aurantiacum NRRL B-8018 full assembly.</title>
        <authorList>
            <person name="Hartkoorn R.C."/>
            <person name="Beaudoing E."/>
            <person name="Hot D."/>
        </authorList>
    </citation>
    <scope>NUCLEOTIDE SEQUENCE</scope>
    <source>
        <strain evidence="2">NRRL B-8018</strain>
    </source>
</reference>
<feature type="domain" description="Methyltransferase" evidence="1">
    <location>
        <begin position="47"/>
        <end position="143"/>
    </location>
</feature>
<gene>
    <name evidence="2" type="ORF">Daura_24660</name>
</gene>
<dbReference type="PANTHER" id="PTHR42912">
    <property type="entry name" value="METHYLTRANSFERASE"/>
    <property type="match status" value="1"/>
</dbReference>
<evidence type="ECO:0000313" key="3">
    <source>
        <dbReference type="Proteomes" id="UP001058003"/>
    </source>
</evidence>
<dbReference type="RefSeq" id="WP_033367325.1">
    <property type="nucleotide sequence ID" value="NZ_CP073767.1"/>
</dbReference>
<keyword evidence="2" id="KW-0808">Transferase</keyword>
<dbReference type="KEGG" id="daur:Daura_24660"/>
<dbReference type="Gene3D" id="3.40.50.150">
    <property type="entry name" value="Vaccinia Virus protein VP39"/>
    <property type="match status" value="1"/>
</dbReference>
<dbReference type="EMBL" id="CP073767">
    <property type="protein sequence ID" value="UWZ59069.1"/>
    <property type="molecule type" value="Genomic_DNA"/>
</dbReference>
<keyword evidence="3" id="KW-1185">Reference proteome</keyword>
<dbReference type="Proteomes" id="UP001058003">
    <property type="component" value="Chromosome"/>
</dbReference>
<dbReference type="OrthoDB" id="9808140at2"/>
<dbReference type="GO" id="GO:0032259">
    <property type="term" value="P:methylation"/>
    <property type="evidence" value="ECO:0007669"/>
    <property type="project" value="UniProtKB-KW"/>
</dbReference>
<protein>
    <submittedName>
        <fullName evidence="2">Class I SAM-dependent methyltransferase</fullName>
    </submittedName>
</protein>
<accession>A0A9Q9IMU5</accession>
<keyword evidence="2" id="KW-0489">Methyltransferase</keyword>
<name>A0A9Q9IMU5_9ACTN</name>
<organism evidence="2 3">
    <name type="scientific">Dactylosporangium aurantiacum</name>
    <dbReference type="NCBI Taxonomy" id="35754"/>
    <lineage>
        <taxon>Bacteria</taxon>
        <taxon>Bacillati</taxon>
        <taxon>Actinomycetota</taxon>
        <taxon>Actinomycetes</taxon>
        <taxon>Micromonosporales</taxon>
        <taxon>Micromonosporaceae</taxon>
        <taxon>Dactylosporangium</taxon>
    </lineage>
</organism>
<dbReference type="PANTHER" id="PTHR42912:SF93">
    <property type="entry name" value="N6-ADENOSINE-METHYLTRANSFERASE TMT1A"/>
    <property type="match status" value="1"/>
</dbReference>
<dbReference type="CDD" id="cd02440">
    <property type="entry name" value="AdoMet_MTases"/>
    <property type="match status" value="1"/>
</dbReference>
<dbReference type="GO" id="GO:0008168">
    <property type="term" value="F:methyltransferase activity"/>
    <property type="evidence" value="ECO:0007669"/>
    <property type="project" value="UniProtKB-KW"/>
</dbReference>
<dbReference type="InterPro" id="IPR029063">
    <property type="entry name" value="SAM-dependent_MTases_sf"/>
</dbReference>
<dbReference type="InterPro" id="IPR050508">
    <property type="entry name" value="Methyltransf_Superfamily"/>
</dbReference>
<evidence type="ECO:0000313" key="2">
    <source>
        <dbReference type="EMBL" id="UWZ59069.1"/>
    </source>
</evidence>
<dbReference type="AlphaFoldDB" id="A0A9Q9IMU5"/>
<dbReference type="SUPFAM" id="SSF53335">
    <property type="entry name" value="S-adenosyl-L-methionine-dependent methyltransferases"/>
    <property type="match status" value="1"/>
</dbReference>
<dbReference type="InterPro" id="IPR041698">
    <property type="entry name" value="Methyltransf_25"/>
</dbReference>
<dbReference type="Pfam" id="PF13649">
    <property type="entry name" value="Methyltransf_25"/>
    <property type="match status" value="1"/>
</dbReference>
<sequence length="200" mass="21713">MTEQAYLPAMGVRWLLPFYDPFCRLAGVRRVHAQLLERADPQPGQRVLDVGCGTGTLLGALVRRSPTVEAIGIDPDAASLRRARAKAARAGLQISFERAYAGRLPLPDGSVDRVLSSLMLHHLDDDERGRALREVRRVLRPGGQLHVVDIAGGHGRHPRLAAVQPERVIAAMAAAGLSDPAVDGHGRVRFGRVAFYRAGR</sequence>
<evidence type="ECO:0000259" key="1">
    <source>
        <dbReference type="Pfam" id="PF13649"/>
    </source>
</evidence>